<evidence type="ECO:0000313" key="2">
    <source>
        <dbReference type="EMBL" id="MBE1484990.1"/>
    </source>
</evidence>
<protein>
    <submittedName>
        <fullName evidence="2">Uncharacterized protein</fullName>
    </submittedName>
</protein>
<dbReference type="EMBL" id="JADBEB010000001">
    <property type="protein sequence ID" value="MBE1484990.1"/>
    <property type="molecule type" value="Genomic_DNA"/>
</dbReference>
<evidence type="ECO:0000313" key="3">
    <source>
        <dbReference type="Proteomes" id="UP000649753"/>
    </source>
</evidence>
<dbReference type="SUPFAM" id="SSF53756">
    <property type="entry name" value="UDP-Glycosyltransferase/glycogen phosphorylase"/>
    <property type="match status" value="1"/>
</dbReference>
<organism evidence="2 3">
    <name type="scientific">Plantactinospora soyae</name>
    <dbReference type="NCBI Taxonomy" id="1544732"/>
    <lineage>
        <taxon>Bacteria</taxon>
        <taxon>Bacillati</taxon>
        <taxon>Actinomycetota</taxon>
        <taxon>Actinomycetes</taxon>
        <taxon>Micromonosporales</taxon>
        <taxon>Micromonosporaceae</taxon>
        <taxon>Plantactinospora</taxon>
    </lineage>
</organism>
<feature type="region of interest" description="Disordered" evidence="1">
    <location>
        <begin position="1"/>
        <end position="25"/>
    </location>
</feature>
<gene>
    <name evidence="2" type="ORF">H4W31_000628</name>
</gene>
<accession>A0A927M5T5</accession>
<name>A0A927M5T5_9ACTN</name>
<comment type="caution">
    <text evidence="2">The sequence shown here is derived from an EMBL/GenBank/DDBJ whole genome shotgun (WGS) entry which is preliminary data.</text>
</comment>
<proteinExistence type="predicted"/>
<dbReference type="Proteomes" id="UP000649753">
    <property type="component" value="Unassembled WGS sequence"/>
</dbReference>
<evidence type="ECO:0000256" key="1">
    <source>
        <dbReference type="SAM" id="MobiDB-lite"/>
    </source>
</evidence>
<reference evidence="2" key="1">
    <citation type="submission" date="2020-10" db="EMBL/GenBank/DDBJ databases">
        <title>Sequencing the genomes of 1000 actinobacteria strains.</title>
        <authorList>
            <person name="Klenk H.-P."/>
        </authorList>
    </citation>
    <scope>NUCLEOTIDE SEQUENCE</scope>
    <source>
        <strain evidence="2">DSM 46832</strain>
    </source>
</reference>
<dbReference type="Gene3D" id="3.40.50.2000">
    <property type="entry name" value="Glycogen Phosphorylase B"/>
    <property type="match status" value="1"/>
</dbReference>
<feature type="compositionally biased region" description="Polar residues" evidence="1">
    <location>
        <begin position="1"/>
        <end position="11"/>
    </location>
</feature>
<keyword evidence="3" id="KW-1185">Reference proteome</keyword>
<dbReference type="AlphaFoldDB" id="A0A927M5T5"/>
<sequence>MMPGQTTLTQPQRRDHVDGLSMPAHEMPAPAVAPAQAPARLSLLYLLNVTNPGRLSADSGLLFADILAPALLDQGVRFTVAGPVGVSDPRAGHIEVSAPTTKYRARFAFDVDACAALLRRVRPEVVIANQIEAAPGVRAAMLEAGIDALLAGYCHYLPFHLDPAGQLRLDPSLNDAGLGHPVLLSFFAGLMACDRVMVHSSTAERWVTETAGRLGLDLGDRVRIVPAPADPNLVRRTGEMPDPGLPVGIYNHRLYEHYGTGQFLEVARQLGAARVRARLRVTDLLGQRRPDRIRLDNSPERYLAQLGALDNVEIVADTVERQRYRRLLAGATFAFAPFRPGTIWSMSVVDCLSMGLPLLTRRLGWLGEIGDPELTFDTPAEAVAIVRRLVTDPGFAAAAMDRAIRSTAGLTPDVVATAYLKAITR</sequence>
<dbReference type="RefSeq" id="WP_225945370.1">
    <property type="nucleotide sequence ID" value="NZ_JADBEB010000001.1"/>
</dbReference>